<sequence length="96" mass="10447">MRQMVPSRPSTTYAVSFLFRYLKSNANVSNIAIYYAGVRVGSASCPAGNSGAVNRATGIQFTTNLTGGGKLEIRFNNPSSQQYLYYYADDFQAVAV</sequence>
<protein>
    <submittedName>
        <fullName evidence="1">Uncharacterized protein</fullName>
    </submittedName>
</protein>
<evidence type="ECO:0000313" key="1">
    <source>
        <dbReference type="EMBL" id="KAK0751824.1"/>
    </source>
</evidence>
<accession>A0AA40F5Z6</accession>
<comment type="caution">
    <text evidence="1">The sequence shown here is derived from an EMBL/GenBank/DDBJ whole genome shotgun (WGS) entry which is preliminary data.</text>
</comment>
<keyword evidence="2" id="KW-1185">Reference proteome</keyword>
<organism evidence="1 2">
    <name type="scientific">Schizothecium vesticola</name>
    <dbReference type="NCBI Taxonomy" id="314040"/>
    <lineage>
        <taxon>Eukaryota</taxon>
        <taxon>Fungi</taxon>
        <taxon>Dikarya</taxon>
        <taxon>Ascomycota</taxon>
        <taxon>Pezizomycotina</taxon>
        <taxon>Sordariomycetes</taxon>
        <taxon>Sordariomycetidae</taxon>
        <taxon>Sordariales</taxon>
        <taxon>Schizotheciaceae</taxon>
        <taxon>Schizothecium</taxon>
    </lineage>
</organism>
<name>A0AA40F5Z6_9PEZI</name>
<dbReference type="AlphaFoldDB" id="A0AA40F5Z6"/>
<proteinExistence type="predicted"/>
<dbReference type="Proteomes" id="UP001172155">
    <property type="component" value="Unassembled WGS sequence"/>
</dbReference>
<reference evidence="1" key="1">
    <citation type="submission" date="2023-06" db="EMBL/GenBank/DDBJ databases">
        <title>Genome-scale phylogeny and comparative genomics of the fungal order Sordariales.</title>
        <authorList>
            <consortium name="Lawrence Berkeley National Laboratory"/>
            <person name="Hensen N."/>
            <person name="Bonometti L."/>
            <person name="Westerberg I."/>
            <person name="Brannstrom I.O."/>
            <person name="Guillou S."/>
            <person name="Cros-Aarteil S."/>
            <person name="Calhoun S."/>
            <person name="Haridas S."/>
            <person name="Kuo A."/>
            <person name="Mondo S."/>
            <person name="Pangilinan J."/>
            <person name="Riley R."/>
            <person name="LaButti K."/>
            <person name="Andreopoulos B."/>
            <person name="Lipzen A."/>
            <person name="Chen C."/>
            <person name="Yanf M."/>
            <person name="Daum C."/>
            <person name="Ng V."/>
            <person name="Clum A."/>
            <person name="Steindorff A."/>
            <person name="Ohm R."/>
            <person name="Martin F."/>
            <person name="Silar P."/>
            <person name="Natvig D."/>
            <person name="Lalanne C."/>
            <person name="Gautier V."/>
            <person name="Ament-velasquez S.L."/>
            <person name="Kruys A."/>
            <person name="Hutchinson M.I."/>
            <person name="Powell A.J."/>
            <person name="Barry K."/>
            <person name="Miller A.N."/>
            <person name="Grigoriev I.V."/>
            <person name="Debuchy R."/>
            <person name="Gladieux P."/>
            <person name="Thoren M.H."/>
            <person name="Johannesson H."/>
        </authorList>
    </citation>
    <scope>NUCLEOTIDE SEQUENCE</scope>
    <source>
        <strain evidence="1">SMH3187-1</strain>
    </source>
</reference>
<evidence type="ECO:0000313" key="2">
    <source>
        <dbReference type="Proteomes" id="UP001172155"/>
    </source>
</evidence>
<gene>
    <name evidence="1" type="ORF">B0T18DRAFT_403469</name>
</gene>
<dbReference type="EMBL" id="JAUKUD010000002">
    <property type="protein sequence ID" value="KAK0751824.1"/>
    <property type="molecule type" value="Genomic_DNA"/>
</dbReference>